<dbReference type="RefSeq" id="WP_167813070.1">
    <property type="nucleotide sequence ID" value="NZ_CP042301.2"/>
</dbReference>
<dbReference type="Gene3D" id="1.20.1270.180">
    <property type="match status" value="1"/>
</dbReference>
<dbReference type="Proteomes" id="UP000321389">
    <property type="component" value="Chromosome"/>
</dbReference>
<name>A0A5B8L2G2_9HYPH</name>
<evidence type="ECO:0000313" key="2">
    <source>
        <dbReference type="EMBL" id="QDZ02157.2"/>
    </source>
</evidence>
<protein>
    <submittedName>
        <fullName evidence="2">DUF1311 domain-containing protein</fullName>
    </submittedName>
</protein>
<reference evidence="2" key="1">
    <citation type="submission" date="2020-04" db="EMBL/GenBank/DDBJ databases">
        <title>Nitratireductor sp. nov. isolated from mangrove soil.</title>
        <authorList>
            <person name="Ye Y."/>
        </authorList>
    </citation>
    <scope>NUCLEOTIDE SEQUENCE</scope>
    <source>
        <strain evidence="2">SY7</strain>
    </source>
</reference>
<dbReference type="PANTHER" id="PTHR39176">
    <property type="entry name" value="PERIPLASMIC PROTEIN-RELATED"/>
    <property type="match status" value="1"/>
</dbReference>
<dbReference type="InterPro" id="IPR009739">
    <property type="entry name" value="LprI-like_N"/>
</dbReference>
<gene>
    <name evidence="2" type="ORF">FQ775_18200</name>
</gene>
<evidence type="ECO:0000259" key="1">
    <source>
        <dbReference type="Pfam" id="PF07007"/>
    </source>
</evidence>
<dbReference type="Pfam" id="PF07007">
    <property type="entry name" value="LprI"/>
    <property type="match status" value="1"/>
</dbReference>
<dbReference type="PANTHER" id="PTHR39176:SF1">
    <property type="entry name" value="PERIPLASMIC PROTEIN"/>
    <property type="match status" value="1"/>
</dbReference>
<accession>A0A5B8L2G2</accession>
<dbReference type="EMBL" id="CP042301">
    <property type="protein sequence ID" value="QDZ02157.2"/>
    <property type="molecule type" value="Genomic_DNA"/>
</dbReference>
<organism evidence="2 3">
    <name type="scientific">Nitratireductor mangrovi</name>
    <dbReference type="NCBI Taxonomy" id="2599600"/>
    <lineage>
        <taxon>Bacteria</taxon>
        <taxon>Pseudomonadati</taxon>
        <taxon>Pseudomonadota</taxon>
        <taxon>Alphaproteobacteria</taxon>
        <taxon>Hyphomicrobiales</taxon>
        <taxon>Phyllobacteriaceae</taxon>
        <taxon>Nitratireductor</taxon>
    </lineage>
</organism>
<proteinExistence type="predicted"/>
<keyword evidence="3" id="KW-1185">Reference proteome</keyword>
<feature type="domain" description="Lysozyme inhibitor LprI-like N-terminal" evidence="1">
    <location>
        <begin position="52"/>
        <end position="145"/>
    </location>
</feature>
<sequence length="154" mass="16872">MSRPAVADEFAPTEADRAAIGRCIEDVGEALEAGADAPGDRNDCIGVASGPCLDDERNQSTVGQVMCLARESAIWDEFLNRDYNALREKLTAATFERLQDAQRKWIAYRDANCAMPHAFFEGGTMAQPIGAHCIMEMTARRANELAVYLDWAGL</sequence>
<evidence type="ECO:0000313" key="3">
    <source>
        <dbReference type="Proteomes" id="UP000321389"/>
    </source>
</evidence>
<dbReference type="KEGG" id="niy:FQ775_18200"/>
<dbReference type="AlphaFoldDB" id="A0A5B8L2G2"/>